<dbReference type="GO" id="GO:0034388">
    <property type="term" value="C:Pwp2p-containing subcomplex of 90S preribosome"/>
    <property type="evidence" value="ECO:0007669"/>
    <property type="project" value="TreeGrafter"/>
</dbReference>
<comment type="subcellular location">
    <subcellularLocation>
        <location evidence="1">Nucleus</location>
        <location evidence="1">Nucleolus</location>
    </subcellularLocation>
</comment>
<dbReference type="GO" id="GO:0030515">
    <property type="term" value="F:snoRNA binding"/>
    <property type="evidence" value="ECO:0007669"/>
    <property type="project" value="InterPro"/>
</dbReference>
<dbReference type="SMART" id="SM00386">
    <property type="entry name" value="HAT"/>
    <property type="match status" value="5"/>
</dbReference>
<accession>A0AAV7K7M7</accession>
<evidence type="ECO:0000259" key="6">
    <source>
        <dbReference type="Pfam" id="PF08640"/>
    </source>
</evidence>
<dbReference type="InterPro" id="IPR055347">
    <property type="entry name" value="UTP6_N"/>
</dbReference>
<evidence type="ECO:0000313" key="8">
    <source>
        <dbReference type="Proteomes" id="UP001165289"/>
    </source>
</evidence>
<dbReference type="GO" id="GO:0032040">
    <property type="term" value="C:small-subunit processome"/>
    <property type="evidence" value="ECO:0007669"/>
    <property type="project" value="TreeGrafter"/>
</dbReference>
<evidence type="ECO:0000256" key="3">
    <source>
        <dbReference type="ARBA" id="ARBA00022552"/>
    </source>
</evidence>
<keyword evidence="3" id="KW-0698">rRNA processing</keyword>
<proteinExistence type="inferred from homology"/>
<dbReference type="Gene3D" id="1.25.40.10">
    <property type="entry name" value="Tetratricopeptide repeat domain"/>
    <property type="match status" value="1"/>
</dbReference>
<comment type="caution">
    <text evidence="7">The sequence shown here is derived from an EMBL/GenBank/DDBJ whole genome shotgun (WGS) entry which is preliminary data.</text>
</comment>
<organism evidence="7 8">
    <name type="scientific">Oopsacas minuta</name>
    <dbReference type="NCBI Taxonomy" id="111878"/>
    <lineage>
        <taxon>Eukaryota</taxon>
        <taxon>Metazoa</taxon>
        <taxon>Porifera</taxon>
        <taxon>Hexactinellida</taxon>
        <taxon>Hexasterophora</taxon>
        <taxon>Lyssacinosida</taxon>
        <taxon>Leucopsacidae</taxon>
        <taxon>Oopsacas</taxon>
    </lineage>
</organism>
<comment type="similarity">
    <text evidence="2">Belongs to the UTP6 family.</text>
</comment>
<dbReference type="InterPro" id="IPR003107">
    <property type="entry name" value="HAT"/>
</dbReference>
<protein>
    <recommendedName>
        <fullName evidence="6">U3 small nucleolar RNA-associated protein 6 N-terminal domain-containing protein</fullName>
    </recommendedName>
</protein>
<dbReference type="PANTHER" id="PTHR23271">
    <property type="entry name" value="HEPATOCELLULAR CARCINOMA-ASSOCIATED ANTIGEN 66"/>
    <property type="match status" value="1"/>
</dbReference>
<evidence type="ECO:0000256" key="1">
    <source>
        <dbReference type="ARBA" id="ARBA00004604"/>
    </source>
</evidence>
<dbReference type="EMBL" id="JAKMXF010000133">
    <property type="protein sequence ID" value="KAI6656985.1"/>
    <property type="molecule type" value="Genomic_DNA"/>
</dbReference>
<dbReference type="InterPro" id="IPR011990">
    <property type="entry name" value="TPR-like_helical_dom_sf"/>
</dbReference>
<keyword evidence="5" id="KW-0539">Nucleus</keyword>
<dbReference type="AlphaFoldDB" id="A0AAV7K7M7"/>
<reference evidence="7 8" key="1">
    <citation type="journal article" date="2023" name="BMC Biol.">
        <title>The compact genome of the sponge Oopsacas minuta (Hexactinellida) is lacking key metazoan core genes.</title>
        <authorList>
            <person name="Santini S."/>
            <person name="Schenkelaars Q."/>
            <person name="Jourda C."/>
            <person name="Duchesne M."/>
            <person name="Belahbib H."/>
            <person name="Rocher C."/>
            <person name="Selva M."/>
            <person name="Riesgo A."/>
            <person name="Vervoort M."/>
            <person name="Leys S.P."/>
            <person name="Kodjabachian L."/>
            <person name="Le Bivic A."/>
            <person name="Borchiellini C."/>
            <person name="Claverie J.M."/>
            <person name="Renard E."/>
        </authorList>
    </citation>
    <scope>NUCLEOTIDE SEQUENCE [LARGE SCALE GENOMIC DNA]</scope>
    <source>
        <strain evidence="7">SPO-2</strain>
    </source>
</reference>
<dbReference type="Pfam" id="PF08640">
    <property type="entry name" value="U3_assoc_6"/>
    <property type="match status" value="1"/>
</dbReference>
<keyword evidence="4" id="KW-0677">Repeat</keyword>
<dbReference type="Proteomes" id="UP001165289">
    <property type="component" value="Unassembled WGS sequence"/>
</dbReference>
<sequence length="598" mass="70598">MAELVQRNLELSLADLEPMEASGVCSQQEAIQIFQKRRHYEYKLLRNPPRKADYLSYIQYEIYLYMLFSKRKSLHTERSKSTPYGKLVYSANHIHILFTRALRRFKSDLRIWLQYADFCKRVRHYSRLSKCITKAVRIHPRCSGLWSLGAWTALTFDSDTHAARVLLLSGIRVLPDDQHLWLQLCRLEILHTYKIQKRKTMLKLDFLKEEINDNVNEAHYKAAILVYNQAIEQIPSDPDFRYKFIQLLRDYKDTEQFQDLIYLGLKEEFSDDHVAWLYLSMQPVFRYMDTHAVEWDAALNVCESEVEQIFEEAIKINPTSGEIWEEYIKFKFEVISSVDNPTHGDRVQSFMGLINKSKNAGISRENIHLLYVRFLRSEGLFQEINRFISELGDKIMEMPLLLETIGGELNEDMRRKLLLLLINSTRNIRNFNLYHISIWNIILEQYLTPDLPANQVNSLISGLYNLSLISQHKAIGELLLKLLRWSTVNEPIQEFRVKYQKLLVASSRKWPIELYLFCSEIEMTQEPIDENKIDIIFEKMIVSHGNECVDVWLEYNRVKRLMKNFSGAGECYWRAMKTLNPKFVEDFVNKYTLASLSC</sequence>
<keyword evidence="8" id="KW-1185">Reference proteome</keyword>
<dbReference type="PANTHER" id="PTHR23271:SF1">
    <property type="entry name" value="U3 SMALL NUCLEOLAR RNA-ASSOCIATED PROTEIN 6 HOMOLOG"/>
    <property type="match status" value="1"/>
</dbReference>
<gene>
    <name evidence="7" type="ORF">LOD99_16286</name>
</gene>
<evidence type="ECO:0000313" key="7">
    <source>
        <dbReference type="EMBL" id="KAI6656985.1"/>
    </source>
</evidence>
<evidence type="ECO:0000256" key="5">
    <source>
        <dbReference type="ARBA" id="ARBA00023242"/>
    </source>
</evidence>
<name>A0AAV7K7M7_9METZ</name>
<feature type="domain" description="U3 small nucleolar RNA-associated protein 6 N-terminal" evidence="6">
    <location>
        <begin position="9"/>
        <end position="77"/>
    </location>
</feature>
<evidence type="ECO:0000256" key="4">
    <source>
        <dbReference type="ARBA" id="ARBA00022737"/>
    </source>
</evidence>
<evidence type="ECO:0000256" key="2">
    <source>
        <dbReference type="ARBA" id="ARBA00010734"/>
    </source>
</evidence>
<dbReference type="SUPFAM" id="SSF48452">
    <property type="entry name" value="TPR-like"/>
    <property type="match status" value="2"/>
</dbReference>
<dbReference type="GO" id="GO:0000462">
    <property type="term" value="P:maturation of SSU-rRNA from tricistronic rRNA transcript (SSU-rRNA, 5.8S rRNA, LSU-rRNA)"/>
    <property type="evidence" value="ECO:0007669"/>
    <property type="project" value="InterPro"/>
</dbReference>
<dbReference type="InterPro" id="IPR013949">
    <property type="entry name" value="Utp6"/>
</dbReference>